<proteinExistence type="predicted"/>
<organism evidence="2 3">
    <name type="scientific">Macrosiphum euphorbiae</name>
    <name type="common">potato aphid</name>
    <dbReference type="NCBI Taxonomy" id="13131"/>
    <lineage>
        <taxon>Eukaryota</taxon>
        <taxon>Metazoa</taxon>
        <taxon>Ecdysozoa</taxon>
        <taxon>Arthropoda</taxon>
        <taxon>Hexapoda</taxon>
        <taxon>Insecta</taxon>
        <taxon>Pterygota</taxon>
        <taxon>Neoptera</taxon>
        <taxon>Paraneoptera</taxon>
        <taxon>Hemiptera</taxon>
        <taxon>Sternorrhyncha</taxon>
        <taxon>Aphidomorpha</taxon>
        <taxon>Aphidoidea</taxon>
        <taxon>Aphididae</taxon>
        <taxon>Macrosiphini</taxon>
        <taxon>Macrosiphum</taxon>
    </lineage>
</organism>
<evidence type="ECO:0000313" key="3">
    <source>
        <dbReference type="Proteomes" id="UP001160148"/>
    </source>
</evidence>
<accession>A0AAV0XBS1</accession>
<evidence type="ECO:0000313" key="2">
    <source>
        <dbReference type="EMBL" id="CAI6365076.1"/>
    </source>
</evidence>
<comment type="caution">
    <text evidence="2">The sequence shown here is derived from an EMBL/GenBank/DDBJ whole genome shotgun (WGS) entry which is preliminary data.</text>
</comment>
<name>A0AAV0XBS1_9HEMI</name>
<dbReference type="Proteomes" id="UP001160148">
    <property type="component" value="Unassembled WGS sequence"/>
</dbReference>
<evidence type="ECO:0000256" key="1">
    <source>
        <dbReference type="SAM" id="MobiDB-lite"/>
    </source>
</evidence>
<gene>
    <name evidence="2" type="ORF">MEUPH1_LOCUS19828</name>
</gene>
<dbReference type="AlphaFoldDB" id="A0AAV0XBS1"/>
<protein>
    <submittedName>
        <fullName evidence="2">Uncharacterized protein</fullName>
    </submittedName>
</protein>
<sequence>MAIAESLKQIKSPGGARTKDNMVKWGFNGEGETCDCVENDRPMNTFCHESSTMNQRRSDFDKQKSSRSGYLLAATKHIERYRKM</sequence>
<feature type="region of interest" description="Disordered" evidence="1">
    <location>
        <begin position="48"/>
        <end position="67"/>
    </location>
</feature>
<keyword evidence="3" id="KW-1185">Reference proteome</keyword>
<dbReference type="EMBL" id="CARXXK010000004">
    <property type="protein sequence ID" value="CAI6365076.1"/>
    <property type="molecule type" value="Genomic_DNA"/>
</dbReference>
<reference evidence="2 3" key="1">
    <citation type="submission" date="2023-01" db="EMBL/GenBank/DDBJ databases">
        <authorList>
            <person name="Whitehead M."/>
        </authorList>
    </citation>
    <scope>NUCLEOTIDE SEQUENCE [LARGE SCALE GENOMIC DNA]</scope>
</reference>